<reference evidence="10" key="1">
    <citation type="journal article" date="2021" name="Nat. Commun.">
        <title>Genomic analyses provide insights into spinach domestication and the genetic basis of agronomic traits.</title>
        <authorList>
            <person name="Cai X."/>
            <person name="Sun X."/>
            <person name="Xu C."/>
            <person name="Sun H."/>
            <person name="Wang X."/>
            <person name="Ge C."/>
            <person name="Zhang Z."/>
            <person name="Wang Q."/>
            <person name="Fei Z."/>
            <person name="Jiao C."/>
            <person name="Wang Q."/>
        </authorList>
    </citation>
    <scope>NUCLEOTIDE SEQUENCE [LARGE SCALE GENOMIC DNA]</scope>
    <source>
        <strain evidence="10">cv. Varoflay</strain>
    </source>
</reference>
<keyword evidence="4 8" id="KW-0812">Transmembrane</keyword>
<feature type="transmembrane region" description="Helical" evidence="8">
    <location>
        <begin position="246"/>
        <end position="264"/>
    </location>
</feature>
<gene>
    <name evidence="11" type="primary">LOC110787715</name>
</gene>
<feature type="region of interest" description="Disordered" evidence="7">
    <location>
        <begin position="120"/>
        <end position="147"/>
    </location>
</feature>
<feature type="transmembrane region" description="Helical" evidence="8">
    <location>
        <begin position="206"/>
        <end position="226"/>
    </location>
</feature>
<sequence>MLELRDNTCFPPGIVVVYATLACVDAAIAVIAFCQLARIHSRSALLGWTRQKVFHFMIGLCNLGYVVFFVLTLIATCKGWSCWSSFCGFVFMAFPKILLFAAFLLLLSYWVDLCHQADDEEDEGDGSSREALLDKTTSKPPLTNTDDNQRCLPIPSLHVGSRQRLVILITVVVLVLMIAFAVLIWIGMGRNPIDSSTVARVYVDIFAIGIFLLGGALACYGLLIYLKMSKVRSEGASSEMWKVTGLAVVSLVCFTTSALVALLTDIPVLYRWHQEPISGFSTTILLILYYFIGSSAPAAFVLWVMRELPPSWVVDRAEESRIVTFINDGSTGTHNSQHWTAVTSSRNQGSKASPI</sequence>
<organism evidence="10 11">
    <name type="scientific">Spinacia oleracea</name>
    <name type="common">Spinach</name>
    <dbReference type="NCBI Taxonomy" id="3562"/>
    <lineage>
        <taxon>Eukaryota</taxon>
        <taxon>Viridiplantae</taxon>
        <taxon>Streptophyta</taxon>
        <taxon>Embryophyta</taxon>
        <taxon>Tracheophyta</taxon>
        <taxon>Spermatophyta</taxon>
        <taxon>Magnoliopsida</taxon>
        <taxon>eudicotyledons</taxon>
        <taxon>Gunneridae</taxon>
        <taxon>Pentapetalae</taxon>
        <taxon>Caryophyllales</taxon>
        <taxon>Chenopodiaceae</taxon>
        <taxon>Chenopodioideae</taxon>
        <taxon>Anserineae</taxon>
        <taxon>Spinacia</taxon>
    </lineage>
</organism>
<proteinExistence type="inferred from homology"/>
<feature type="transmembrane region" description="Helical" evidence="8">
    <location>
        <begin position="88"/>
        <end position="111"/>
    </location>
</feature>
<dbReference type="PANTHER" id="PTHR31142:SF4">
    <property type="entry name" value="OS01G0751300 PROTEIN"/>
    <property type="match status" value="1"/>
</dbReference>
<evidence type="ECO:0000256" key="2">
    <source>
        <dbReference type="ARBA" id="ARBA00006779"/>
    </source>
</evidence>
<feature type="compositionally biased region" description="Basic and acidic residues" evidence="7">
    <location>
        <begin position="126"/>
        <end position="137"/>
    </location>
</feature>
<dbReference type="PANTHER" id="PTHR31142">
    <property type="entry name" value="TOBAMOVIRUS MULTIPLICATION PROTEIN 1-LIKE ISOFORM X1"/>
    <property type="match status" value="1"/>
</dbReference>
<feature type="domain" description="THH1/TOM1/TOM3" evidence="9">
    <location>
        <begin position="17"/>
        <end position="118"/>
    </location>
</feature>
<reference evidence="11" key="2">
    <citation type="submission" date="2025-08" db="UniProtKB">
        <authorList>
            <consortium name="RefSeq"/>
        </authorList>
    </citation>
    <scope>IDENTIFICATION</scope>
    <source>
        <tissue evidence="11">Leaf</tissue>
    </source>
</reference>
<dbReference type="PROSITE" id="PS51257">
    <property type="entry name" value="PROKAR_LIPOPROTEIN"/>
    <property type="match status" value="1"/>
</dbReference>
<evidence type="ECO:0000259" key="9">
    <source>
        <dbReference type="Pfam" id="PF06454"/>
    </source>
</evidence>
<evidence type="ECO:0000256" key="7">
    <source>
        <dbReference type="SAM" id="MobiDB-lite"/>
    </source>
</evidence>
<name>A0ABM3QL07_SPIOL</name>
<feature type="domain" description="THH1/TOM1/TOM3" evidence="9">
    <location>
        <begin position="168"/>
        <end position="314"/>
    </location>
</feature>
<feature type="region of interest" description="Disordered" evidence="7">
    <location>
        <begin position="332"/>
        <end position="355"/>
    </location>
</feature>
<dbReference type="InterPro" id="IPR040226">
    <property type="entry name" value="THH1/TOM1/TOM3"/>
</dbReference>
<keyword evidence="10" id="KW-1185">Reference proteome</keyword>
<dbReference type="GeneID" id="110787715"/>
<evidence type="ECO:0000256" key="5">
    <source>
        <dbReference type="ARBA" id="ARBA00022989"/>
    </source>
</evidence>
<keyword evidence="6 8" id="KW-0472">Membrane</keyword>
<keyword evidence="3" id="KW-0926">Vacuole</keyword>
<comment type="subcellular location">
    <subcellularLocation>
        <location evidence="1">Vacuole membrane</location>
        <topology evidence="1">Multi-pass membrane protein</topology>
    </subcellularLocation>
</comment>
<evidence type="ECO:0000313" key="11">
    <source>
        <dbReference type="RefSeq" id="XP_056684044.1"/>
    </source>
</evidence>
<keyword evidence="5 8" id="KW-1133">Transmembrane helix</keyword>
<feature type="transmembrane region" description="Helical" evidence="8">
    <location>
        <begin position="53"/>
        <end position="76"/>
    </location>
</feature>
<evidence type="ECO:0000256" key="8">
    <source>
        <dbReference type="SAM" id="Phobius"/>
    </source>
</evidence>
<accession>A0ABM3QL07</accession>
<evidence type="ECO:0000256" key="3">
    <source>
        <dbReference type="ARBA" id="ARBA00022554"/>
    </source>
</evidence>
<protein>
    <submittedName>
        <fullName evidence="11">Tobamovirus multiplication protein 1</fullName>
    </submittedName>
</protein>
<dbReference type="Proteomes" id="UP000813463">
    <property type="component" value="Chromosome 5"/>
</dbReference>
<feature type="transmembrane region" description="Helical" evidence="8">
    <location>
        <begin position="165"/>
        <end position="186"/>
    </location>
</feature>
<evidence type="ECO:0000313" key="10">
    <source>
        <dbReference type="Proteomes" id="UP000813463"/>
    </source>
</evidence>
<feature type="transmembrane region" description="Helical" evidence="8">
    <location>
        <begin position="12"/>
        <end position="33"/>
    </location>
</feature>
<evidence type="ECO:0000256" key="1">
    <source>
        <dbReference type="ARBA" id="ARBA00004128"/>
    </source>
</evidence>
<dbReference type="RefSeq" id="XP_056684044.1">
    <property type="nucleotide sequence ID" value="XM_056828066.1"/>
</dbReference>
<feature type="transmembrane region" description="Helical" evidence="8">
    <location>
        <begin position="284"/>
        <end position="305"/>
    </location>
</feature>
<dbReference type="Pfam" id="PF06454">
    <property type="entry name" value="THH1_TOM1-3_dom"/>
    <property type="match status" value="2"/>
</dbReference>
<evidence type="ECO:0000256" key="4">
    <source>
        <dbReference type="ARBA" id="ARBA00022692"/>
    </source>
</evidence>
<comment type="similarity">
    <text evidence="2">Belongs to the plant tobamovirus multiplication TOM1 protein family.</text>
</comment>
<dbReference type="InterPro" id="IPR009457">
    <property type="entry name" value="THH1/TOM1/TOM3_dom"/>
</dbReference>
<evidence type="ECO:0000256" key="6">
    <source>
        <dbReference type="ARBA" id="ARBA00023136"/>
    </source>
</evidence>